<dbReference type="InterPro" id="IPR039523">
    <property type="entry name" value="RimK-rel_E_lig_ATP-grasp"/>
</dbReference>
<sequence>MDSIEYALKHQQIRDAGFNDKEISFLDLMSKSEDEICTYLPAYFFRCNFRETLNSNQRQVLSDKMVAHHFLNATGIATPKLIGVWHPIFGLTADGRPMKTVAQLVSELSTLIQTSDQIDLIFKPRAGGGGRDVVGATFIKAEDGNIAVFVENKPQPVDTFLASLPEDPFSIHGVASQGWVIQVRVKQHPDLASFNSSSLNTVRIGTYITRPQNGDVDDLDVILDYACLRVGRAGSRTDNGTTGGLLVDIDLETGQLNRGRYTLEYSGDFAEEHPDSKQRFTGHKVPYWEEAIALCLRVAKTLPSVRSVGWDVAISENGPLIIEGNSEWAVLTPQAHGQGYFTPERRAKLDASGDPTPPTTLPQKRALPGQSKLSWALYQLRNK</sequence>
<dbReference type="AlphaFoldDB" id="A0A1X6ZIN9"/>
<reference evidence="3 4" key="1">
    <citation type="submission" date="2017-03" db="EMBL/GenBank/DDBJ databases">
        <authorList>
            <person name="Afonso C.L."/>
            <person name="Miller P.J."/>
            <person name="Scott M.A."/>
            <person name="Spackman E."/>
            <person name="Goraichik I."/>
            <person name="Dimitrov K.M."/>
            <person name="Suarez D.L."/>
            <person name="Swayne D.E."/>
        </authorList>
    </citation>
    <scope>NUCLEOTIDE SEQUENCE [LARGE SCALE GENOMIC DNA]</scope>
    <source>
        <strain evidence="3 4">CECT 7450</strain>
    </source>
</reference>
<name>A0A1X6ZIN9_9RHOB</name>
<dbReference type="Proteomes" id="UP000193061">
    <property type="component" value="Unassembled WGS sequence"/>
</dbReference>
<dbReference type="RefSeq" id="WP_085806267.1">
    <property type="nucleotide sequence ID" value="NZ_FWFX01000008.1"/>
</dbReference>
<proteinExistence type="predicted"/>
<evidence type="ECO:0000313" key="4">
    <source>
        <dbReference type="Proteomes" id="UP000193061"/>
    </source>
</evidence>
<dbReference type="EMBL" id="FWFX01000008">
    <property type="protein sequence ID" value="SLN52484.1"/>
    <property type="molecule type" value="Genomic_DNA"/>
</dbReference>
<gene>
    <name evidence="3" type="ORF">ROA7450_02637</name>
</gene>
<keyword evidence="4" id="KW-1185">Reference proteome</keyword>
<dbReference type="Pfam" id="PF14397">
    <property type="entry name" value="ATPgrasp_ST"/>
    <property type="match status" value="1"/>
</dbReference>
<accession>A0A1X6ZIN9</accession>
<evidence type="ECO:0000256" key="1">
    <source>
        <dbReference type="SAM" id="MobiDB-lite"/>
    </source>
</evidence>
<feature type="region of interest" description="Disordered" evidence="1">
    <location>
        <begin position="347"/>
        <end position="366"/>
    </location>
</feature>
<protein>
    <recommendedName>
        <fullName evidence="2">Alpha-L-glutamate ligase-related protein ATP-grasp domain-containing protein</fullName>
    </recommendedName>
</protein>
<evidence type="ECO:0000259" key="2">
    <source>
        <dbReference type="Pfam" id="PF14397"/>
    </source>
</evidence>
<organism evidence="3 4">
    <name type="scientific">Roseovarius albus</name>
    <dbReference type="NCBI Taxonomy" id="1247867"/>
    <lineage>
        <taxon>Bacteria</taxon>
        <taxon>Pseudomonadati</taxon>
        <taxon>Pseudomonadota</taxon>
        <taxon>Alphaproteobacteria</taxon>
        <taxon>Rhodobacterales</taxon>
        <taxon>Roseobacteraceae</taxon>
        <taxon>Roseovarius</taxon>
    </lineage>
</organism>
<evidence type="ECO:0000313" key="3">
    <source>
        <dbReference type="EMBL" id="SLN52484.1"/>
    </source>
</evidence>
<dbReference type="OrthoDB" id="8736147at2"/>
<feature type="domain" description="Alpha-L-glutamate ligase-related protein ATP-grasp" evidence="2">
    <location>
        <begin position="49"/>
        <end position="339"/>
    </location>
</feature>